<feature type="signal peptide" evidence="1">
    <location>
        <begin position="1"/>
        <end position="20"/>
    </location>
</feature>
<accession>A0ABU8QMQ8</accession>
<organism evidence="2 3">
    <name type="scientific">Pseudomonas farsensis</name>
    <dbReference type="NCBI Taxonomy" id="2745492"/>
    <lineage>
        <taxon>Bacteria</taxon>
        <taxon>Pseudomonadati</taxon>
        <taxon>Pseudomonadota</taxon>
        <taxon>Gammaproteobacteria</taxon>
        <taxon>Pseudomonadales</taxon>
        <taxon>Pseudomonadaceae</taxon>
        <taxon>Pseudomonas</taxon>
    </lineage>
</organism>
<feature type="chain" id="PRO_5045255307" description="G-type lysozyme inhibitor" evidence="1">
    <location>
        <begin position="21"/>
        <end position="134"/>
    </location>
</feature>
<sequence length="134" mass="13974">MNATFAGLLALTLLCGTAQAQDRVSHTPVHFAKGASSTEVKGSIKGYDSVQYTLSAKAGQQMTVKIAGSRNANFNVFAPGDKPGEANALGSGSVDTQWSGALPASGSYTVQVYQMRASARRGELAPHTLTVEIR</sequence>
<proteinExistence type="predicted"/>
<evidence type="ECO:0008006" key="4">
    <source>
        <dbReference type="Google" id="ProtNLM"/>
    </source>
</evidence>
<name>A0ABU8QMQ8_9PSED</name>
<evidence type="ECO:0000313" key="3">
    <source>
        <dbReference type="Proteomes" id="UP001380290"/>
    </source>
</evidence>
<dbReference type="EMBL" id="JBBHLC010000003">
    <property type="protein sequence ID" value="MEJ5861941.1"/>
    <property type="molecule type" value="Genomic_DNA"/>
</dbReference>
<protein>
    <recommendedName>
        <fullName evidence="4">G-type lysozyme inhibitor</fullName>
    </recommendedName>
</protein>
<evidence type="ECO:0000313" key="2">
    <source>
        <dbReference type="EMBL" id="MEJ5861941.1"/>
    </source>
</evidence>
<dbReference type="Gene3D" id="2.60.120.380">
    <property type="match status" value="1"/>
</dbReference>
<keyword evidence="3" id="KW-1185">Reference proteome</keyword>
<evidence type="ECO:0000256" key="1">
    <source>
        <dbReference type="SAM" id="SignalP"/>
    </source>
</evidence>
<keyword evidence="1" id="KW-0732">Signal</keyword>
<gene>
    <name evidence="2" type="ORF">V7S98_01750</name>
</gene>
<comment type="caution">
    <text evidence="2">The sequence shown here is derived from an EMBL/GenBank/DDBJ whole genome shotgun (WGS) entry which is preliminary data.</text>
</comment>
<dbReference type="Proteomes" id="UP001380290">
    <property type="component" value="Unassembled WGS sequence"/>
</dbReference>
<reference evidence="2 3" key="1">
    <citation type="submission" date="2024-02" db="EMBL/GenBank/DDBJ databases">
        <title>Identification of pathogenicity and growth-promoting function of Pseudomonas putida variant.</title>
        <authorList>
            <person name="Sun J."/>
        </authorList>
    </citation>
    <scope>NUCLEOTIDE SEQUENCE [LARGE SCALE GENOMIC DNA]</scope>
    <source>
        <strain evidence="2 3">A03</strain>
    </source>
</reference>
<dbReference type="RefSeq" id="WP_339598055.1">
    <property type="nucleotide sequence ID" value="NZ_JBBHLC010000003.1"/>
</dbReference>